<sequence length="146" mass="16329">MVDVQTEIVINRPRAEVAEYTANPDNAPSWYVNIHKSQRLTAGPISTGSRVAFTAKFLGRELNYTYEFVEYVPGQKLVMRTAQGPFPMQTTYTWSDHGGGTRMTLGNTGKPSGFSKLAGLVMEPMIRRETRKDLERLKSILEGQTA</sequence>
<dbReference type="InterPro" id="IPR023393">
    <property type="entry name" value="START-like_dom_sf"/>
</dbReference>
<dbReference type="AlphaFoldDB" id="A0A4R5YD93"/>
<protein>
    <submittedName>
        <fullName evidence="1">ATPase</fullName>
    </submittedName>
</protein>
<dbReference type="CDD" id="cd08865">
    <property type="entry name" value="SRPBCC_10"/>
    <property type="match status" value="1"/>
</dbReference>
<name>A0A4R5YD93_9MICC</name>
<dbReference type="InterPro" id="IPR019587">
    <property type="entry name" value="Polyketide_cyclase/dehydratase"/>
</dbReference>
<evidence type="ECO:0000313" key="1">
    <source>
        <dbReference type="EMBL" id="TDL41222.1"/>
    </source>
</evidence>
<reference evidence="1 2" key="1">
    <citation type="submission" date="2019-03" db="EMBL/GenBank/DDBJ databases">
        <title>Genome Sequencing and Assembly of Various Microbes Isolated from Partially Reclaimed Soil and Acid Mine Drainage (AMD) Site.</title>
        <authorList>
            <person name="Steinbock B."/>
            <person name="Bechtold R."/>
            <person name="Sevigny J.L."/>
            <person name="Thomas D."/>
            <person name="Cuthill L.R."/>
            <person name="Aveiro Johannsen E.J."/>
            <person name="Thomas K."/>
            <person name="Ghosh A."/>
        </authorList>
    </citation>
    <scope>NUCLEOTIDE SEQUENCE [LARGE SCALE GENOMIC DNA]</scope>
    <source>
        <strain evidence="1 2">S-A1</strain>
    </source>
</reference>
<accession>A0A4R5YD93</accession>
<dbReference type="OrthoDB" id="2898773at2"/>
<dbReference type="SUPFAM" id="SSF55961">
    <property type="entry name" value="Bet v1-like"/>
    <property type="match status" value="1"/>
</dbReference>
<dbReference type="Proteomes" id="UP000294621">
    <property type="component" value="Unassembled WGS sequence"/>
</dbReference>
<organism evidence="1 2">
    <name type="scientific">Arthrobacter nitrophenolicus</name>
    <dbReference type="NCBI Taxonomy" id="683150"/>
    <lineage>
        <taxon>Bacteria</taxon>
        <taxon>Bacillati</taxon>
        <taxon>Actinomycetota</taxon>
        <taxon>Actinomycetes</taxon>
        <taxon>Micrococcales</taxon>
        <taxon>Micrococcaceae</taxon>
        <taxon>Arthrobacter</taxon>
    </lineage>
</organism>
<dbReference type="STRING" id="683150.G205_18329"/>
<dbReference type="RefSeq" id="WP_133345619.1">
    <property type="nucleotide sequence ID" value="NZ_SMZQ01000001.1"/>
</dbReference>
<proteinExistence type="predicted"/>
<evidence type="ECO:0000313" key="2">
    <source>
        <dbReference type="Proteomes" id="UP000294621"/>
    </source>
</evidence>
<dbReference type="EMBL" id="SMZQ01000001">
    <property type="protein sequence ID" value="TDL41222.1"/>
    <property type="molecule type" value="Genomic_DNA"/>
</dbReference>
<dbReference type="Pfam" id="PF10604">
    <property type="entry name" value="Polyketide_cyc2"/>
    <property type="match status" value="1"/>
</dbReference>
<gene>
    <name evidence="1" type="ORF">E2R57_00665</name>
</gene>
<comment type="caution">
    <text evidence="1">The sequence shown here is derived from an EMBL/GenBank/DDBJ whole genome shotgun (WGS) entry which is preliminary data.</text>
</comment>
<dbReference type="Gene3D" id="3.30.530.20">
    <property type="match status" value="1"/>
</dbReference>